<dbReference type="InterPro" id="IPR029063">
    <property type="entry name" value="SAM-dependent_MTases_sf"/>
</dbReference>
<keyword evidence="3 6" id="KW-0489">Methyltransferase</keyword>
<comment type="caution">
    <text evidence="8">The sequence shown here is derived from an EMBL/GenBank/DDBJ whole genome shotgun (WGS) entry which is preliminary data.</text>
</comment>
<evidence type="ECO:0000313" key="8">
    <source>
        <dbReference type="EMBL" id="HIR40832.1"/>
    </source>
</evidence>
<dbReference type="CDD" id="cd02440">
    <property type="entry name" value="AdoMet_MTases"/>
    <property type="match status" value="1"/>
</dbReference>
<dbReference type="PANTHER" id="PTHR31760:SF0">
    <property type="entry name" value="S-ADENOSYL-L-METHIONINE-DEPENDENT METHYLTRANSFERASES SUPERFAMILY PROTEIN"/>
    <property type="match status" value="1"/>
</dbReference>
<comment type="function">
    <text evidence="6">Specifically methylates the N7 position of a guanine in 16S rRNA.</text>
</comment>
<dbReference type="EMBL" id="DVGY01000078">
    <property type="protein sequence ID" value="HIR40832.1"/>
    <property type="molecule type" value="Genomic_DNA"/>
</dbReference>
<dbReference type="AlphaFoldDB" id="A0A9D1DC25"/>
<sequence length="239" mass="26548">MLNPSDLVSLFATESLALSQAQAEQLDRYGDLLLDWNQRMNLTAITQPDEVAVKHFLDSALFLRYSGTLPESLSLIDVGTGAGFPGLVLAVLKPNWKITLLDSLQKRVNFLETVCKELKLDNVRCIHNRAEDGGQAPALREQFQVATARAVANLPLLCEYCLPFVKAGGWFLPMKGADPHEEGERAQKAIALLGGKLEEIQEYTLPEGSHRSVFRIRKVRQTPKQYPRNPGKIKKSPLG</sequence>
<gene>
    <name evidence="6 8" type="primary">rsmG</name>
    <name evidence="8" type="ORF">IAB36_03285</name>
</gene>
<evidence type="ECO:0000256" key="7">
    <source>
        <dbReference type="SAM" id="MobiDB-lite"/>
    </source>
</evidence>
<evidence type="ECO:0000313" key="9">
    <source>
        <dbReference type="Proteomes" id="UP000886749"/>
    </source>
</evidence>
<feature type="binding site" evidence="6">
    <location>
        <position position="79"/>
    </location>
    <ligand>
        <name>S-adenosyl-L-methionine</name>
        <dbReference type="ChEBI" id="CHEBI:59789"/>
    </ligand>
</feature>
<dbReference type="GO" id="GO:0005829">
    <property type="term" value="C:cytosol"/>
    <property type="evidence" value="ECO:0007669"/>
    <property type="project" value="TreeGrafter"/>
</dbReference>
<reference evidence="8" key="1">
    <citation type="submission" date="2020-10" db="EMBL/GenBank/DDBJ databases">
        <authorList>
            <person name="Gilroy R."/>
        </authorList>
    </citation>
    <scope>NUCLEOTIDE SEQUENCE</scope>
    <source>
        <strain evidence="8">CHK184-25365</strain>
    </source>
</reference>
<evidence type="ECO:0000256" key="3">
    <source>
        <dbReference type="ARBA" id="ARBA00022603"/>
    </source>
</evidence>
<dbReference type="InterPro" id="IPR003682">
    <property type="entry name" value="rRNA_ssu_MeTfrase_G"/>
</dbReference>
<organism evidence="8 9">
    <name type="scientific">Candidatus Egerieicola pullicola</name>
    <dbReference type="NCBI Taxonomy" id="2840775"/>
    <lineage>
        <taxon>Bacteria</taxon>
        <taxon>Bacillati</taxon>
        <taxon>Bacillota</taxon>
        <taxon>Clostridia</taxon>
        <taxon>Eubacteriales</taxon>
        <taxon>Oscillospiraceae</taxon>
        <taxon>Oscillospiraceae incertae sedis</taxon>
        <taxon>Candidatus Egerieicola</taxon>
    </lineage>
</organism>
<proteinExistence type="inferred from homology"/>
<feature type="binding site" evidence="6">
    <location>
        <begin position="130"/>
        <end position="131"/>
    </location>
    <ligand>
        <name>S-adenosyl-L-methionine</name>
        <dbReference type="ChEBI" id="CHEBI:59789"/>
    </ligand>
</feature>
<reference evidence="8" key="2">
    <citation type="journal article" date="2021" name="PeerJ">
        <title>Extensive microbial diversity within the chicken gut microbiome revealed by metagenomics and culture.</title>
        <authorList>
            <person name="Gilroy R."/>
            <person name="Ravi A."/>
            <person name="Getino M."/>
            <person name="Pursley I."/>
            <person name="Horton D.L."/>
            <person name="Alikhan N.F."/>
            <person name="Baker D."/>
            <person name="Gharbi K."/>
            <person name="Hall N."/>
            <person name="Watson M."/>
            <person name="Adriaenssens E.M."/>
            <person name="Foster-Nyarko E."/>
            <person name="Jarju S."/>
            <person name="Secka A."/>
            <person name="Antonio M."/>
            <person name="Oren A."/>
            <person name="Chaudhuri R.R."/>
            <person name="La Ragione R."/>
            <person name="Hildebrand F."/>
            <person name="Pallen M.J."/>
        </authorList>
    </citation>
    <scope>NUCLEOTIDE SEQUENCE</scope>
    <source>
        <strain evidence="8">CHK184-25365</strain>
    </source>
</reference>
<evidence type="ECO:0000256" key="1">
    <source>
        <dbReference type="ARBA" id="ARBA00022490"/>
    </source>
</evidence>
<dbReference type="Proteomes" id="UP000886749">
    <property type="component" value="Unassembled WGS sequence"/>
</dbReference>
<keyword evidence="4 6" id="KW-0808">Transferase</keyword>
<dbReference type="PANTHER" id="PTHR31760">
    <property type="entry name" value="S-ADENOSYL-L-METHIONINE-DEPENDENT METHYLTRANSFERASES SUPERFAMILY PROTEIN"/>
    <property type="match status" value="1"/>
</dbReference>
<dbReference type="PIRSF" id="PIRSF003078">
    <property type="entry name" value="GidB"/>
    <property type="match status" value="1"/>
</dbReference>
<evidence type="ECO:0000256" key="6">
    <source>
        <dbReference type="HAMAP-Rule" id="MF_00074"/>
    </source>
</evidence>
<keyword evidence="2 6" id="KW-0698">rRNA processing</keyword>
<feature type="binding site" evidence="6">
    <location>
        <position position="149"/>
    </location>
    <ligand>
        <name>S-adenosyl-L-methionine</name>
        <dbReference type="ChEBI" id="CHEBI:59789"/>
    </ligand>
</feature>
<dbReference type="Pfam" id="PF02527">
    <property type="entry name" value="GidB"/>
    <property type="match status" value="1"/>
</dbReference>
<comment type="subcellular location">
    <subcellularLocation>
        <location evidence="6">Cytoplasm</location>
    </subcellularLocation>
</comment>
<dbReference type="SUPFAM" id="SSF53335">
    <property type="entry name" value="S-adenosyl-L-methionine-dependent methyltransferases"/>
    <property type="match status" value="1"/>
</dbReference>
<evidence type="ECO:0000256" key="2">
    <source>
        <dbReference type="ARBA" id="ARBA00022552"/>
    </source>
</evidence>
<comment type="caution">
    <text evidence="6">Lacks conserved residue(s) required for the propagation of feature annotation.</text>
</comment>
<keyword evidence="5 6" id="KW-0949">S-adenosyl-L-methionine</keyword>
<accession>A0A9D1DC25</accession>
<evidence type="ECO:0000256" key="5">
    <source>
        <dbReference type="ARBA" id="ARBA00022691"/>
    </source>
</evidence>
<feature type="binding site" evidence="6">
    <location>
        <position position="84"/>
    </location>
    <ligand>
        <name>S-adenosyl-L-methionine</name>
        <dbReference type="ChEBI" id="CHEBI:59789"/>
    </ligand>
</feature>
<dbReference type="EC" id="2.1.1.-" evidence="6"/>
<dbReference type="GO" id="GO:0070043">
    <property type="term" value="F:rRNA (guanine-N7-)-methyltransferase activity"/>
    <property type="evidence" value="ECO:0007669"/>
    <property type="project" value="UniProtKB-UniRule"/>
</dbReference>
<dbReference type="Gene3D" id="3.40.50.150">
    <property type="entry name" value="Vaccinia Virus protein VP39"/>
    <property type="match status" value="1"/>
</dbReference>
<feature type="region of interest" description="Disordered" evidence="7">
    <location>
        <begin position="217"/>
        <end position="239"/>
    </location>
</feature>
<evidence type="ECO:0000256" key="4">
    <source>
        <dbReference type="ARBA" id="ARBA00022679"/>
    </source>
</evidence>
<keyword evidence="1 6" id="KW-0963">Cytoplasm</keyword>
<dbReference type="NCBIfam" id="TIGR00138">
    <property type="entry name" value="rsmG_gidB"/>
    <property type="match status" value="1"/>
</dbReference>
<dbReference type="HAMAP" id="MF_00074">
    <property type="entry name" value="16SrRNA_methyltr_G"/>
    <property type="match status" value="1"/>
</dbReference>
<comment type="similarity">
    <text evidence="6">Belongs to the methyltransferase superfamily. RNA methyltransferase RsmG family.</text>
</comment>
<protein>
    <recommendedName>
        <fullName evidence="6">Ribosomal RNA small subunit methyltransferase G</fullName>
        <ecNumber evidence="6">2.1.1.-</ecNumber>
    </recommendedName>
    <alternativeName>
        <fullName evidence="6">16S rRNA 7-methylguanosine methyltransferase</fullName>
        <shortName evidence="6">16S rRNA m7G methyltransferase</shortName>
    </alternativeName>
</protein>
<dbReference type="FunFam" id="3.40.50.150:FF:000041">
    <property type="entry name" value="Ribosomal RNA small subunit methyltransferase G"/>
    <property type="match status" value="1"/>
</dbReference>
<name>A0A9D1DC25_9FIRM</name>